<comment type="caution">
    <text evidence="1">The sequence shown here is derived from an EMBL/GenBank/DDBJ whole genome shotgun (WGS) entry which is preliminary data.</text>
</comment>
<feature type="non-terminal residue" evidence="1">
    <location>
        <position position="1"/>
    </location>
</feature>
<organism evidence="1 2">
    <name type="scientific">Staurois parvus</name>
    <dbReference type="NCBI Taxonomy" id="386267"/>
    <lineage>
        <taxon>Eukaryota</taxon>
        <taxon>Metazoa</taxon>
        <taxon>Chordata</taxon>
        <taxon>Craniata</taxon>
        <taxon>Vertebrata</taxon>
        <taxon>Euteleostomi</taxon>
        <taxon>Amphibia</taxon>
        <taxon>Batrachia</taxon>
        <taxon>Anura</taxon>
        <taxon>Neobatrachia</taxon>
        <taxon>Ranoidea</taxon>
        <taxon>Ranidae</taxon>
        <taxon>Staurois</taxon>
    </lineage>
</organism>
<evidence type="ECO:0000313" key="2">
    <source>
        <dbReference type="Proteomes" id="UP001162483"/>
    </source>
</evidence>
<accession>A0ABN9CLH6</accession>
<name>A0ABN9CLH6_9NEOB</name>
<sequence>PSCSPLCIGGHSFPVVYLYRRLFLPVVSIVSGGHSIHVCAICIVAFDILSCKSLLYRCTFFPVVSL</sequence>
<gene>
    <name evidence="1" type="ORF">SPARVUS_LOCUS5161366</name>
</gene>
<keyword evidence="2" id="KW-1185">Reference proteome</keyword>
<protein>
    <submittedName>
        <fullName evidence="1">Uncharacterized protein</fullName>
    </submittedName>
</protein>
<proteinExistence type="predicted"/>
<evidence type="ECO:0000313" key="1">
    <source>
        <dbReference type="EMBL" id="CAI9559937.1"/>
    </source>
</evidence>
<reference evidence="1" key="1">
    <citation type="submission" date="2023-05" db="EMBL/GenBank/DDBJ databases">
        <authorList>
            <person name="Stuckert A."/>
        </authorList>
    </citation>
    <scope>NUCLEOTIDE SEQUENCE</scope>
</reference>
<dbReference type="EMBL" id="CATNWA010010451">
    <property type="protein sequence ID" value="CAI9559937.1"/>
    <property type="molecule type" value="Genomic_DNA"/>
</dbReference>
<dbReference type="Proteomes" id="UP001162483">
    <property type="component" value="Unassembled WGS sequence"/>
</dbReference>